<protein>
    <submittedName>
        <fullName evidence="2">Uncharacterized protein</fullName>
    </submittedName>
</protein>
<dbReference type="AlphaFoldDB" id="A0A0D9WBS8"/>
<proteinExistence type="predicted"/>
<evidence type="ECO:0000256" key="1">
    <source>
        <dbReference type="SAM" id="MobiDB-lite"/>
    </source>
</evidence>
<reference evidence="2 3" key="1">
    <citation type="submission" date="2012-08" db="EMBL/GenBank/DDBJ databases">
        <title>Oryza genome evolution.</title>
        <authorList>
            <person name="Wing R.A."/>
        </authorList>
    </citation>
    <scope>NUCLEOTIDE SEQUENCE</scope>
</reference>
<name>A0A0D9WBS8_9ORYZ</name>
<feature type="region of interest" description="Disordered" evidence="1">
    <location>
        <begin position="43"/>
        <end position="81"/>
    </location>
</feature>
<dbReference type="EnsemblPlants" id="LPERR05G00310.1">
    <property type="protein sequence ID" value="LPERR05G00310.1"/>
    <property type="gene ID" value="LPERR05G00310"/>
</dbReference>
<accession>A0A0D9WBS8</accession>
<feature type="region of interest" description="Disordered" evidence="1">
    <location>
        <begin position="192"/>
        <end position="236"/>
    </location>
</feature>
<evidence type="ECO:0000313" key="2">
    <source>
        <dbReference type="EnsemblPlants" id="LPERR05G00310.1"/>
    </source>
</evidence>
<dbReference type="Proteomes" id="UP000032180">
    <property type="component" value="Chromosome 5"/>
</dbReference>
<dbReference type="Gramene" id="LPERR05G00310.1">
    <property type="protein sequence ID" value="LPERR05G00310.1"/>
    <property type="gene ID" value="LPERR05G00310"/>
</dbReference>
<keyword evidence="3" id="KW-1185">Reference proteome</keyword>
<evidence type="ECO:0000313" key="3">
    <source>
        <dbReference type="Proteomes" id="UP000032180"/>
    </source>
</evidence>
<feature type="compositionally biased region" description="Low complexity" evidence="1">
    <location>
        <begin position="217"/>
        <end position="228"/>
    </location>
</feature>
<organism evidence="2 3">
    <name type="scientific">Leersia perrieri</name>
    <dbReference type="NCBI Taxonomy" id="77586"/>
    <lineage>
        <taxon>Eukaryota</taxon>
        <taxon>Viridiplantae</taxon>
        <taxon>Streptophyta</taxon>
        <taxon>Embryophyta</taxon>
        <taxon>Tracheophyta</taxon>
        <taxon>Spermatophyta</taxon>
        <taxon>Magnoliopsida</taxon>
        <taxon>Liliopsida</taxon>
        <taxon>Poales</taxon>
        <taxon>Poaceae</taxon>
        <taxon>BOP clade</taxon>
        <taxon>Oryzoideae</taxon>
        <taxon>Oryzeae</taxon>
        <taxon>Oryzinae</taxon>
        <taxon>Leersia</taxon>
    </lineage>
</organism>
<reference evidence="3" key="2">
    <citation type="submission" date="2013-12" db="EMBL/GenBank/DDBJ databases">
        <authorList>
            <person name="Yu Y."/>
            <person name="Lee S."/>
            <person name="de Baynast K."/>
            <person name="Wissotski M."/>
            <person name="Liu L."/>
            <person name="Talag J."/>
            <person name="Goicoechea J."/>
            <person name="Angelova A."/>
            <person name="Jetty R."/>
            <person name="Kudrna D."/>
            <person name="Golser W."/>
            <person name="Rivera L."/>
            <person name="Zhang J."/>
            <person name="Wing R."/>
        </authorList>
    </citation>
    <scope>NUCLEOTIDE SEQUENCE</scope>
</reference>
<sequence>MPWATIKAQQVCFIGLKSKNSTTTRLASPSPELETKAAEKGCQFPGDMAAPQARPNLDKKMIPKAEGGGASPKRQAGGHSRMARKIVEYVDEEVSKSLVQNKKNGAEVSRLIDQPRRDLQGRHPAIQGSARKMAKKIAKEGIALSALMEWEKKKLHADDLHGTKEMVMEKLKNKLKELDELLKSSTLIGAGSQDGPLAAEAEPEVEAAPGSGTEQDAGAGEAEAAATTRPRRIQKPNVRLSDTEYYLYYSTSATTASAARFDQYSLLPPQQVPLHVDRPFLLLATQVNKYSFSPMTTRTERPN</sequence>
<reference evidence="2" key="3">
    <citation type="submission" date="2015-04" db="UniProtKB">
        <authorList>
            <consortium name="EnsemblPlants"/>
        </authorList>
    </citation>
    <scope>IDENTIFICATION</scope>
</reference>
<dbReference type="HOGENOM" id="CLU_919388_0_0_1"/>